<dbReference type="EMBL" id="CASHSV030000034">
    <property type="protein sequence ID" value="CAJ2644178.1"/>
    <property type="molecule type" value="Genomic_DNA"/>
</dbReference>
<sequence>MLFHSQHFARLSLVSSTFRSAAESDSVWDKFVSSDYRSIISQSDEEIDNSLSVLSKNDFYVNLTQKLILIDDGKKVC</sequence>
<protein>
    <submittedName>
        <fullName evidence="1">Uncharacterized protein</fullName>
    </submittedName>
</protein>
<reference evidence="1" key="1">
    <citation type="submission" date="2023-10" db="EMBL/GenBank/DDBJ databases">
        <authorList>
            <person name="Rodriguez Cubillos JULIANA M."/>
            <person name="De Vega J."/>
        </authorList>
    </citation>
    <scope>NUCLEOTIDE SEQUENCE</scope>
</reference>
<gene>
    <name evidence="1" type="ORF">MILVUS5_LOCUS13272</name>
</gene>
<comment type="caution">
    <text evidence="1">The sequence shown here is derived from an EMBL/GenBank/DDBJ whole genome shotgun (WGS) entry which is preliminary data.</text>
</comment>
<proteinExistence type="predicted"/>
<accession>A0ACB0JGG0</accession>
<name>A0ACB0JGG0_TRIPR</name>
<organism evidence="1 2">
    <name type="scientific">Trifolium pratense</name>
    <name type="common">Red clover</name>
    <dbReference type="NCBI Taxonomy" id="57577"/>
    <lineage>
        <taxon>Eukaryota</taxon>
        <taxon>Viridiplantae</taxon>
        <taxon>Streptophyta</taxon>
        <taxon>Embryophyta</taxon>
        <taxon>Tracheophyta</taxon>
        <taxon>Spermatophyta</taxon>
        <taxon>Magnoliopsida</taxon>
        <taxon>eudicotyledons</taxon>
        <taxon>Gunneridae</taxon>
        <taxon>Pentapetalae</taxon>
        <taxon>rosids</taxon>
        <taxon>fabids</taxon>
        <taxon>Fabales</taxon>
        <taxon>Fabaceae</taxon>
        <taxon>Papilionoideae</taxon>
        <taxon>50 kb inversion clade</taxon>
        <taxon>NPAAA clade</taxon>
        <taxon>Hologalegina</taxon>
        <taxon>IRL clade</taxon>
        <taxon>Trifolieae</taxon>
        <taxon>Trifolium</taxon>
    </lineage>
</organism>
<evidence type="ECO:0000313" key="2">
    <source>
        <dbReference type="Proteomes" id="UP001177021"/>
    </source>
</evidence>
<dbReference type="Proteomes" id="UP001177021">
    <property type="component" value="Unassembled WGS sequence"/>
</dbReference>
<evidence type="ECO:0000313" key="1">
    <source>
        <dbReference type="EMBL" id="CAJ2644178.1"/>
    </source>
</evidence>
<keyword evidence="2" id="KW-1185">Reference proteome</keyword>